<reference evidence="3" key="1">
    <citation type="submission" date="2020-05" db="EMBL/GenBank/DDBJ databases">
        <authorList>
            <person name="Chiriac C."/>
            <person name="Salcher M."/>
            <person name="Ghai R."/>
            <person name="Kavagutti S V."/>
        </authorList>
    </citation>
    <scope>NUCLEOTIDE SEQUENCE</scope>
</reference>
<name>A0A6J7SIY0_9ZZZZ</name>
<dbReference type="EMBL" id="CAFBPW010000307">
    <property type="protein sequence ID" value="CAB5040936.1"/>
    <property type="molecule type" value="Genomic_DNA"/>
</dbReference>
<evidence type="ECO:0000313" key="3">
    <source>
        <dbReference type="EMBL" id="CAB5040936.1"/>
    </source>
</evidence>
<dbReference type="AlphaFoldDB" id="A0A6J7SIY0"/>
<evidence type="ECO:0000313" key="2">
    <source>
        <dbReference type="EMBL" id="CAB4993284.1"/>
    </source>
</evidence>
<accession>A0A6J7SIY0</accession>
<feature type="region of interest" description="Disordered" evidence="1">
    <location>
        <begin position="26"/>
        <end position="110"/>
    </location>
</feature>
<feature type="compositionally biased region" description="Polar residues" evidence="1">
    <location>
        <begin position="57"/>
        <end position="102"/>
    </location>
</feature>
<evidence type="ECO:0000256" key="1">
    <source>
        <dbReference type="SAM" id="MobiDB-lite"/>
    </source>
</evidence>
<dbReference type="EMBL" id="CAFBOG010000204">
    <property type="protein sequence ID" value="CAB4993284.1"/>
    <property type="molecule type" value="Genomic_DNA"/>
</dbReference>
<proteinExistence type="predicted"/>
<protein>
    <submittedName>
        <fullName evidence="3">Unannotated protein</fullName>
    </submittedName>
</protein>
<sequence length="169" mass="18242">MVSSKPPISTRASRRKLQFVPCRYMKGSAPGYMYSSNGPTRSKRGSPIREHAEYRYCNSTPVWSQTKPPAPATRSSSKPARSPLTQSGSGTASSSMKATTSPAAARIPKLRDLPRCTSSKLITLTRSDQPSSNSLLPSVDGPFTTTTSKFWSICRVSPSSVAGRLDARL</sequence>
<organism evidence="3">
    <name type="scientific">freshwater metagenome</name>
    <dbReference type="NCBI Taxonomy" id="449393"/>
    <lineage>
        <taxon>unclassified sequences</taxon>
        <taxon>metagenomes</taxon>
        <taxon>ecological metagenomes</taxon>
    </lineage>
</organism>
<gene>
    <name evidence="2" type="ORF">UFOPK3914_01723</name>
    <name evidence="3" type="ORF">UFOPK4173_01894</name>
</gene>